<evidence type="ECO:0000259" key="7">
    <source>
        <dbReference type="Pfam" id="PF03772"/>
    </source>
</evidence>
<dbReference type="EMBL" id="VWXL01000061">
    <property type="protein sequence ID" value="MVB11594.1"/>
    <property type="molecule type" value="Genomic_DNA"/>
</dbReference>
<sequence length="739" mass="79144">MRRPLVLVGFSYLLTLAAAVYLGAENSYLLFWCCLALFAATAAMKKTRIVSVFPAAFFTAAVAFALFAGYSRAVVEPPRSLDGADATVEGAVCELPYSQNGRWYYVVSLDSVSVSGAPQRFKIRLSSQNELNVEPYSRIRCGVHFFRPQGGEGYSSESYYESRGIRMFAYLYEYEPVTVSPPESKPPYYYALLLRRGMISSVDSMLPAEESGLIRGMLLGDKTALPAETTENFRTAGVSHLLSVSGLHMATVAQLLLLLFGVLRIRKKKSAPIAGAGIFCFMAVTGFVPSVVRSGIMCLLCLAAPLASRRADPLNSLGTAALLLCLPNPYAAADVGLLLSFSATLGLILFAGPIQRRLNARLDRFRPFRPIVRGVNGILGTSFAAIAATLPVMLLSFKSVSLIAPLSNLLMLVPASLMIAVSAVGAVIGLFAPQSFLLLPFALVSGILAKYLLACAHFLAGIPCASVSAAYGYLTLWLAGSVLLFAFALYRGRKLAVTAGFLSAVLLLTGIASDKAVSQGRTRIAVLDVGTGLSVAVSKNGHTEVFGCGGYNSNAVTGYLRGRNIGALDGLCLLTQNRDEAVNSAELHRQFSIDDFSAPAGSRYDGFALETAAGCKSVSWQENPLSDRMWRNVEIQEAGCGASRAVRIRVQNLYLLLLPVGAEVSLLPQSWCSPDFLITDMPPAETSGLRPTCTVLSMDLQDLCKLSPQGGKHTLWTGGFGTIVLESKEDRTLTVGREP</sequence>
<dbReference type="PANTHER" id="PTHR30619">
    <property type="entry name" value="DNA INTERNALIZATION/COMPETENCE PROTEIN COMEC/REC2"/>
    <property type="match status" value="1"/>
</dbReference>
<feature type="transmembrane region" description="Helical" evidence="6">
    <location>
        <begin position="375"/>
        <end position="397"/>
    </location>
</feature>
<evidence type="ECO:0000256" key="3">
    <source>
        <dbReference type="ARBA" id="ARBA00022692"/>
    </source>
</evidence>
<proteinExistence type="predicted"/>
<accession>A0A6N8I0D1</accession>
<feature type="transmembrane region" description="Helical" evidence="6">
    <location>
        <begin position="330"/>
        <end position="354"/>
    </location>
</feature>
<feature type="transmembrane region" description="Helical" evidence="6">
    <location>
        <begin position="241"/>
        <end position="263"/>
    </location>
</feature>
<keyword evidence="4 6" id="KW-1133">Transmembrane helix</keyword>
<dbReference type="GO" id="GO:0005886">
    <property type="term" value="C:plasma membrane"/>
    <property type="evidence" value="ECO:0007669"/>
    <property type="project" value="UniProtKB-SubCell"/>
</dbReference>
<dbReference type="AlphaFoldDB" id="A0A6N8I0D1"/>
<evidence type="ECO:0000256" key="4">
    <source>
        <dbReference type="ARBA" id="ARBA00022989"/>
    </source>
</evidence>
<dbReference type="InterPro" id="IPR004477">
    <property type="entry name" value="ComEC_N"/>
</dbReference>
<reference evidence="8 9" key="1">
    <citation type="submission" date="2019-09" db="EMBL/GenBank/DDBJ databases">
        <title>Genome sequence of Clostridium sp. EA1.</title>
        <authorList>
            <person name="Poehlein A."/>
            <person name="Bengelsdorf F.R."/>
            <person name="Daniel R."/>
        </authorList>
    </citation>
    <scope>NUCLEOTIDE SEQUENCE [LARGE SCALE GENOMIC DNA]</scope>
    <source>
        <strain evidence="8 9">EA1</strain>
    </source>
</reference>
<dbReference type="RefSeq" id="WP_156990742.1">
    <property type="nucleotide sequence ID" value="NZ_VWXL01000061.1"/>
</dbReference>
<feature type="transmembrane region" description="Helical" evidence="6">
    <location>
        <begin position="409"/>
        <end position="431"/>
    </location>
</feature>
<keyword evidence="2" id="KW-1003">Cell membrane</keyword>
<feature type="transmembrane region" description="Helical" evidence="6">
    <location>
        <begin position="52"/>
        <end position="70"/>
    </location>
</feature>
<protein>
    <submittedName>
        <fullName evidence="8">Competence protein</fullName>
    </submittedName>
</protein>
<comment type="subcellular location">
    <subcellularLocation>
        <location evidence="1">Cell membrane</location>
        <topology evidence="1">Multi-pass membrane protein</topology>
    </subcellularLocation>
</comment>
<keyword evidence="9" id="KW-1185">Reference proteome</keyword>
<evidence type="ECO:0000313" key="8">
    <source>
        <dbReference type="EMBL" id="MVB11594.1"/>
    </source>
</evidence>
<dbReference type="InterPro" id="IPR052159">
    <property type="entry name" value="Competence_DNA_uptake"/>
</dbReference>
<dbReference type="PANTHER" id="PTHR30619:SF1">
    <property type="entry name" value="RECOMBINATION PROTEIN 2"/>
    <property type="match status" value="1"/>
</dbReference>
<evidence type="ECO:0000256" key="1">
    <source>
        <dbReference type="ARBA" id="ARBA00004651"/>
    </source>
</evidence>
<feature type="transmembrane region" description="Helical" evidence="6">
    <location>
        <begin position="495"/>
        <end position="513"/>
    </location>
</feature>
<feature type="transmembrane region" description="Helical" evidence="6">
    <location>
        <begin position="471"/>
        <end position="490"/>
    </location>
</feature>
<keyword evidence="5 6" id="KW-0472">Membrane</keyword>
<dbReference type="Pfam" id="PF03772">
    <property type="entry name" value="Competence"/>
    <property type="match status" value="1"/>
</dbReference>
<feature type="transmembrane region" description="Helical" evidence="6">
    <location>
        <begin position="438"/>
        <end position="459"/>
    </location>
</feature>
<evidence type="ECO:0000313" key="9">
    <source>
        <dbReference type="Proteomes" id="UP000469440"/>
    </source>
</evidence>
<dbReference type="Proteomes" id="UP000469440">
    <property type="component" value="Unassembled WGS sequence"/>
</dbReference>
<evidence type="ECO:0000256" key="6">
    <source>
        <dbReference type="SAM" id="Phobius"/>
    </source>
</evidence>
<comment type="caution">
    <text evidence="8">The sequence shown here is derived from an EMBL/GenBank/DDBJ whole genome shotgun (WGS) entry which is preliminary data.</text>
</comment>
<feature type="transmembrane region" description="Helical" evidence="6">
    <location>
        <begin position="275"/>
        <end position="307"/>
    </location>
</feature>
<dbReference type="NCBIfam" id="TIGR00360">
    <property type="entry name" value="ComEC_N-term"/>
    <property type="match status" value="1"/>
</dbReference>
<keyword evidence="3 6" id="KW-0812">Transmembrane</keyword>
<dbReference type="OrthoDB" id="9761531at2"/>
<feature type="domain" description="ComEC/Rec2-related protein" evidence="7">
    <location>
        <begin position="217"/>
        <end position="493"/>
    </location>
</feature>
<feature type="transmembrane region" description="Helical" evidence="6">
    <location>
        <begin position="29"/>
        <end position="45"/>
    </location>
</feature>
<name>A0A6N8I0D1_9FIRM</name>
<gene>
    <name evidence="8" type="ORF">CAFE_23140</name>
</gene>
<evidence type="ECO:0000256" key="2">
    <source>
        <dbReference type="ARBA" id="ARBA00022475"/>
    </source>
</evidence>
<evidence type="ECO:0000256" key="5">
    <source>
        <dbReference type="ARBA" id="ARBA00023136"/>
    </source>
</evidence>
<organism evidence="8 9">
    <name type="scientific">Caproicibacter fermentans</name>
    <dbReference type="NCBI Taxonomy" id="2576756"/>
    <lineage>
        <taxon>Bacteria</taxon>
        <taxon>Bacillati</taxon>
        <taxon>Bacillota</taxon>
        <taxon>Clostridia</taxon>
        <taxon>Eubacteriales</taxon>
        <taxon>Acutalibacteraceae</taxon>
        <taxon>Caproicibacter</taxon>
    </lineage>
</organism>